<keyword evidence="2" id="KW-1185">Reference proteome</keyword>
<dbReference type="AlphaFoldDB" id="A0AAD8JCJ6"/>
<evidence type="ECO:0000313" key="2">
    <source>
        <dbReference type="Proteomes" id="UP001237642"/>
    </source>
</evidence>
<dbReference type="SUPFAM" id="SSF48403">
    <property type="entry name" value="Ankyrin repeat"/>
    <property type="match status" value="1"/>
</dbReference>
<proteinExistence type="predicted"/>
<reference evidence="1" key="1">
    <citation type="submission" date="2023-02" db="EMBL/GenBank/DDBJ databases">
        <title>Genome of toxic invasive species Heracleum sosnowskyi carries increased number of genes despite the absence of recent whole-genome duplications.</title>
        <authorList>
            <person name="Schelkunov M."/>
            <person name="Shtratnikova V."/>
            <person name="Makarenko M."/>
            <person name="Klepikova A."/>
            <person name="Omelchenko D."/>
            <person name="Novikova G."/>
            <person name="Obukhova E."/>
            <person name="Bogdanov V."/>
            <person name="Penin A."/>
            <person name="Logacheva M."/>
        </authorList>
    </citation>
    <scope>NUCLEOTIDE SEQUENCE</scope>
    <source>
        <strain evidence="1">Hsosn_3</strain>
        <tissue evidence="1">Leaf</tissue>
    </source>
</reference>
<protein>
    <submittedName>
        <fullName evidence="1">Uncharacterized protein</fullName>
    </submittedName>
</protein>
<name>A0AAD8JCJ6_9APIA</name>
<reference evidence="1" key="2">
    <citation type="submission" date="2023-05" db="EMBL/GenBank/DDBJ databases">
        <authorList>
            <person name="Schelkunov M.I."/>
        </authorList>
    </citation>
    <scope>NUCLEOTIDE SEQUENCE</scope>
    <source>
        <strain evidence="1">Hsosn_3</strain>
        <tissue evidence="1">Leaf</tissue>
    </source>
</reference>
<comment type="caution">
    <text evidence="1">The sequence shown here is derived from an EMBL/GenBank/DDBJ whole genome shotgun (WGS) entry which is preliminary data.</text>
</comment>
<organism evidence="1 2">
    <name type="scientific">Heracleum sosnowskyi</name>
    <dbReference type="NCBI Taxonomy" id="360622"/>
    <lineage>
        <taxon>Eukaryota</taxon>
        <taxon>Viridiplantae</taxon>
        <taxon>Streptophyta</taxon>
        <taxon>Embryophyta</taxon>
        <taxon>Tracheophyta</taxon>
        <taxon>Spermatophyta</taxon>
        <taxon>Magnoliopsida</taxon>
        <taxon>eudicotyledons</taxon>
        <taxon>Gunneridae</taxon>
        <taxon>Pentapetalae</taxon>
        <taxon>asterids</taxon>
        <taxon>campanulids</taxon>
        <taxon>Apiales</taxon>
        <taxon>Apiaceae</taxon>
        <taxon>Apioideae</taxon>
        <taxon>apioid superclade</taxon>
        <taxon>Tordylieae</taxon>
        <taxon>Tordyliinae</taxon>
        <taxon>Heracleum</taxon>
    </lineage>
</organism>
<evidence type="ECO:0000313" key="1">
    <source>
        <dbReference type="EMBL" id="KAK1400136.1"/>
    </source>
</evidence>
<dbReference type="Proteomes" id="UP001237642">
    <property type="component" value="Unassembled WGS sequence"/>
</dbReference>
<dbReference type="EMBL" id="JAUIZM010000002">
    <property type="protein sequence ID" value="KAK1400136.1"/>
    <property type="molecule type" value="Genomic_DNA"/>
</dbReference>
<sequence>MEFYEDIFSELELKIDKLLTKDELSQNFEYSPHECADDSIYGDEDLFVSRKKLLILFFGKPEMATPVKDINAPVFDGLFPLHLALLASSFDLFDYLIDKCGAKLDVKCFDAASPFHGMSPFEMVLDILRQLIPWTPELSCVEFVSKFRGRKATLLLGHLSSLVYKSSGIRDLIMKHTLQGNLTDLVALLMVVSVFDTNLSSMHLPTASIPPEYNQQVPIMLRLFVAARISSLIAKQIELSGYPVANTRKEDEESEKCSTDLTKMTTIMKLLLSADRGELVAGFSPYYIEKLEFSIEDAHDFPKGSQDESWASRYLDPNSFYKMPSEIQPCGIFYTLAPPGNTEIFRTYDGLYSGNGRAITEAFFRELNGKKIEELSLSDTIQFRDSLGCVIQQKIIEADTLKRFSEKLSLPNDPASKSTFTFTTFRMMSTAAALTTRAPCYRSGTTGASGQVVARKLLSVLYAIKRV</sequence>
<accession>A0AAD8JCJ6</accession>
<dbReference type="InterPro" id="IPR036770">
    <property type="entry name" value="Ankyrin_rpt-contain_sf"/>
</dbReference>
<gene>
    <name evidence="1" type="ORF">POM88_009999</name>
</gene>